<gene>
    <name evidence="2" type="ORF">EVAR_75767_1</name>
</gene>
<name>A0A4C1TCV5_EUMVA</name>
<comment type="caution">
    <text evidence="2">The sequence shown here is derived from an EMBL/GenBank/DDBJ whole genome shotgun (WGS) entry which is preliminary data.</text>
</comment>
<dbReference type="EMBL" id="BGZK01000051">
    <property type="protein sequence ID" value="GBP12329.1"/>
    <property type="molecule type" value="Genomic_DNA"/>
</dbReference>
<reference evidence="2 3" key="1">
    <citation type="journal article" date="2019" name="Commun. Biol.">
        <title>The bagworm genome reveals a unique fibroin gene that provides high tensile strength.</title>
        <authorList>
            <person name="Kono N."/>
            <person name="Nakamura H."/>
            <person name="Ohtoshi R."/>
            <person name="Tomita M."/>
            <person name="Numata K."/>
            <person name="Arakawa K."/>
        </authorList>
    </citation>
    <scope>NUCLEOTIDE SEQUENCE [LARGE SCALE GENOMIC DNA]</scope>
</reference>
<evidence type="ECO:0000313" key="3">
    <source>
        <dbReference type="Proteomes" id="UP000299102"/>
    </source>
</evidence>
<feature type="region of interest" description="Disordered" evidence="1">
    <location>
        <begin position="35"/>
        <end position="74"/>
    </location>
</feature>
<organism evidence="2 3">
    <name type="scientific">Eumeta variegata</name>
    <name type="common">Bagworm moth</name>
    <name type="synonym">Eumeta japonica</name>
    <dbReference type="NCBI Taxonomy" id="151549"/>
    <lineage>
        <taxon>Eukaryota</taxon>
        <taxon>Metazoa</taxon>
        <taxon>Ecdysozoa</taxon>
        <taxon>Arthropoda</taxon>
        <taxon>Hexapoda</taxon>
        <taxon>Insecta</taxon>
        <taxon>Pterygota</taxon>
        <taxon>Neoptera</taxon>
        <taxon>Endopterygota</taxon>
        <taxon>Lepidoptera</taxon>
        <taxon>Glossata</taxon>
        <taxon>Ditrysia</taxon>
        <taxon>Tineoidea</taxon>
        <taxon>Psychidae</taxon>
        <taxon>Oiketicinae</taxon>
        <taxon>Eumeta</taxon>
    </lineage>
</organism>
<dbReference type="OrthoDB" id="118105at2759"/>
<evidence type="ECO:0000313" key="2">
    <source>
        <dbReference type="EMBL" id="GBP12329.1"/>
    </source>
</evidence>
<protein>
    <submittedName>
        <fullName evidence="2">Uncharacterized protein</fullName>
    </submittedName>
</protein>
<sequence length="164" mass="18509">MYTRCCNHEGITAKDKLGLLQYRLNLATAMAKYDGGTVNPIYSRSNSRGGADTDSREIPSTSRNQDEPPKKKHRAIVAQPRPDVRLDGVGHLPRYLDDKDTQKNTTFQREATLVEPIAEEERLSSGDHELDVAVWNGLLLAEPRRIDVVNVAGHRFRMWPKIVC</sequence>
<dbReference type="AlphaFoldDB" id="A0A4C1TCV5"/>
<evidence type="ECO:0000256" key="1">
    <source>
        <dbReference type="SAM" id="MobiDB-lite"/>
    </source>
</evidence>
<accession>A0A4C1TCV5</accession>
<keyword evidence="3" id="KW-1185">Reference proteome</keyword>
<dbReference type="Proteomes" id="UP000299102">
    <property type="component" value="Unassembled WGS sequence"/>
</dbReference>
<proteinExistence type="predicted"/>